<gene>
    <name evidence="1" type="ORF">K466DRAFT_606817</name>
</gene>
<dbReference type="EMBL" id="ML212423">
    <property type="protein sequence ID" value="TFK78621.1"/>
    <property type="molecule type" value="Genomic_DNA"/>
</dbReference>
<sequence length="154" mass="17730">MRACNCLRLSTLRFNMATRLLPPPAKNLSRFWVNPENPEQLSLQGAMGITDNAQWRACTLVHLDINKTYNDNKLIDQHEYMSAAEYVVPELKKYECRWPAEQFAPMFCQWTDKSKICAVNSAKKKLGSLLKTLKDRKKVLETTRADAARRKQPG</sequence>
<accession>A0A5C3NLM5</accession>
<keyword evidence="2" id="KW-1185">Reference proteome</keyword>
<dbReference type="Proteomes" id="UP000308197">
    <property type="component" value="Unassembled WGS sequence"/>
</dbReference>
<name>A0A5C3NLM5_9APHY</name>
<proteinExistence type="predicted"/>
<dbReference type="InParanoid" id="A0A5C3NLM5"/>
<evidence type="ECO:0000313" key="2">
    <source>
        <dbReference type="Proteomes" id="UP000308197"/>
    </source>
</evidence>
<organism evidence="1 2">
    <name type="scientific">Polyporus arcularius HHB13444</name>
    <dbReference type="NCBI Taxonomy" id="1314778"/>
    <lineage>
        <taxon>Eukaryota</taxon>
        <taxon>Fungi</taxon>
        <taxon>Dikarya</taxon>
        <taxon>Basidiomycota</taxon>
        <taxon>Agaricomycotina</taxon>
        <taxon>Agaricomycetes</taxon>
        <taxon>Polyporales</taxon>
        <taxon>Polyporaceae</taxon>
        <taxon>Polyporus</taxon>
    </lineage>
</organism>
<reference evidence="1 2" key="1">
    <citation type="journal article" date="2019" name="Nat. Ecol. Evol.">
        <title>Megaphylogeny resolves global patterns of mushroom evolution.</title>
        <authorList>
            <person name="Varga T."/>
            <person name="Krizsan K."/>
            <person name="Foldi C."/>
            <person name="Dima B."/>
            <person name="Sanchez-Garcia M."/>
            <person name="Sanchez-Ramirez S."/>
            <person name="Szollosi G.J."/>
            <person name="Szarkandi J.G."/>
            <person name="Papp V."/>
            <person name="Albert L."/>
            <person name="Andreopoulos W."/>
            <person name="Angelini C."/>
            <person name="Antonin V."/>
            <person name="Barry K.W."/>
            <person name="Bougher N.L."/>
            <person name="Buchanan P."/>
            <person name="Buyck B."/>
            <person name="Bense V."/>
            <person name="Catcheside P."/>
            <person name="Chovatia M."/>
            <person name="Cooper J."/>
            <person name="Damon W."/>
            <person name="Desjardin D."/>
            <person name="Finy P."/>
            <person name="Geml J."/>
            <person name="Haridas S."/>
            <person name="Hughes K."/>
            <person name="Justo A."/>
            <person name="Karasinski D."/>
            <person name="Kautmanova I."/>
            <person name="Kiss B."/>
            <person name="Kocsube S."/>
            <person name="Kotiranta H."/>
            <person name="LaButti K.M."/>
            <person name="Lechner B.E."/>
            <person name="Liimatainen K."/>
            <person name="Lipzen A."/>
            <person name="Lukacs Z."/>
            <person name="Mihaltcheva S."/>
            <person name="Morgado L.N."/>
            <person name="Niskanen T."/>
            <person name="Noordeloos M.E."/>
            <person name="Ohm R.A."/>
            <person name="Ortiz-Santana B."/>
            <person name="Ovrebo C."/>
            <person name="Racz N."/>
            <person name="Riley R."/>
            <person name="Savchenko A."/>
            <person name="Shiryaev A."/>
            <person name="Soop K."/>
            <person name="Spirin V."/>
            <person name="Szebenyi C."/>
            <person name="Tomsovsky M."/>
            <person name="Tulloss R.E."/>
            <person name="Uehling J."/>
            <person name="Grigoriev I.V."/>
            <person name="Vagvolgyi C."/>
            <person name="Papp T."/>
            <person name="Martin F.M."/>
            <person name="Miettinen O."/>
            <person name="Hibbett D.S."/>
            <person name="Nagy L.G."/>
        </authorList>
    </citation>
    <scope>NUCLEOTIDE SEQUENCE [LARGE SCALE GENOMIC DNA]</scope>
    <source>
        <strain evidence="1 2">HHB13444</strain>
    </source>
</reference>
<protein>
    <submittedName>
        <fullName evidence="1">Uncharacterized protein</fullName>
    </submittedName>
</protein>
<evidence type="ECO:0000313" key="1">
    <source>
        <dbReference type="EMBL" id="TFK78621.1"/>
    </source>
</evidence>
<dbReference type="AlphaFoldDB" id="A0A5C3NLM5"/>